<evidence type="ECO:0000313" key="2">
    <source>
        <dbReference type="Proteomes" id="UP001177021"/>
    </source>
</evidence>
<dbReference type="EMBL" id="CASHSV030000823">
    <property type="protein sequence ID" value="CAJ2677227.1"/>
    <property type="molecule type" value="Genomic_DNA"/>
</dbReference>
<gene>
    <name evidence="1" type="ORF">MILVUS5_LOCUS39783</name>
</gene>
<protein>
    <submittedName>
        <fullName evidence="1">Uncharacterized protein</fullName>
    </submittedName>
</protein>
<sequence>MFSLLSLLAKLQAETMKSPSPPLYSLRNRLRRQLWRNCHRRGRLWRNRHLTVGRSVRLDQAQYEKAQWEHLKEKRENNHEKHMISMIHHDLEKKEETWRRRKKLGEEGKVTAHYP</sequence>
<reference evidence="1" key="1">
    <citation type="submission" date="2023-10" db="EMBL/GenBank/DDBJ databases">
        <authorList>
            <person name="Rodriguez Cubillos JULIANA M."/>
            <person name="De Vega J."/>
        </authorList>
    </citation>
    <scope>NUCLEOTIDE SEQUENCE</scope>
</reference>
<comment type="caution">
    <text evidence="1">The sequence shown here is derived from an EMBL/GenBank/DDBJ whole genome shotgun (WGS) entry which is preliminary data.</text>
</comment>
<evidence type="ECO:0000313" key="1">
    <source>
        <dbReference type="EMBL" id="CAJ2677227.1"/>
    </source>
</evidence>
<organism evidence="1 2">
    <name type="scientific">Trifolium pratense</name>
    <name type="common">Red clover</name>
    <dbReference type="NCBI Taxonomy" id="57577"/>
    <lineage>
        <taxon>Eukaryota</taxon>
        <taxon>Viridiplantae</taxon>
        <taxon>Streptophyta</taxon>
        <taxon>Embryophyta</taxon>
        <taxon>Tracheophyta</taxon>
        <taxon>Spermatophyta</taxon>
        <taxon>Magnoliopsida</taxon>
        <taxon>eudicotyledons</taxon>
        <taxon>Gunneridae</taxon>
        <taxon>Pentapetalae</taxon>
        <taxon>rosids</taxon>
        <taxon>fabids</taxon>
        <taxon>Fabales</taxon>
        <taxon>Fabaceae</taxon>
        <taxon>Papilionoideae</taxon>
        <taxon>50 kb inversion clade</taxon>
        <taxon>NPAAA clade</taxon>
        <taxon>Hologalegina</taxon>
        <taxon>IRL clade</taxon>
        <taxon>Trifolieae</taxon>
        <taxon>Trifolium</taxon>
    </lineage>
</organism>
<dbReference type="Proteomes" id="UP001177021">
    <property type="component" value="Unassembled WGS sequence"/>
</dbReference>
<proteinExistence type="predicted"/>
<keyword evidence="2" id="KW-1185">Reference proteome</keyword>
<accession>A0ACB0M5R3</accession>
<name>A0ACB0M5R3_TRIPR</name>